<dbReference type="OrthoDB" id="8673673at2"/>
<sequence length="332" mass="37621">MAKIVFGMAVPHSGMLGQAPEDWLKNGERDRNNPALWFRNRTWTYPELEAHRGGAFEKYLTLEERTARAARCRKALDEMAAAYRRAKVDVAIILGKDQKEIFTDLSPSIAIYSGEEVHNGPPQRSVYAPDHHVVHKCHPKLATYLVETFQNKGFDICDLIAWPENVWMEQQLKQKADYPVVPHAYSFVYHQIMGDNPPPHVPVLMNLFYPPTQPSMARCIEFGRVLRDAIAAWPEDVRVAVIASGGLSHFVNDEEFDRDIMRRLASYDYEGLSAIPNGYYQSGTSEIKIYSTVMMALQHTGAQMTLVDYVPCWRTPAGTGEGMGFMYWDAAS</sequence>
<evidence type="ECO:0000259" key="1">
    <source>
        <dbReference type="Pfam" id="PF02900"/>
    </source>
</evidence>
<gene>
    <name evidence="2" type="ORF">UC35_08090</name>
</gene>
<dbReference type="GO" id="GO:0016702">
    <property type="term" value="F:oxidoreductase activity, acting on single donors with incorporation of molecular oxygen, incorporation of two atoms of oxygen"/>
    <property type="evidence" value="ECO:0007669"/>
    <property type="project" value="UniProtKB-ARBA"/>
</dbReference>
<protein>
    <submittedName>
        <fullName evidence="2">Protocatechuate 3,4-dioxygenase</fullName>
    </submittedName>
</protein>
<name>A0A127JSC2_9BURK</name>
<dbReference type="EMBL" id="CP010951">
    <property type="protein sequence ID" value="AMO22857.1"/>
    <property type="molecule type" value="Genomic_DNA"/>
</dbReference>
<dbReference type="Gene3D" id="3.40.830.10">
    <property type="entry name" value="LigB-like"/>
    <property type="match status" value="1"/>
</dbReference>
<organism evidence="2 3">
    <name type="scientific">Ramlibacter tataouinensis</name>
    <dbReference type="NCBI Taxonomy" id="94132"/>
    <lineage>
        <taxon>Bacteria</taxon>
        <taxon>Pseudomonadati</taxon>
        <taxon>Pseudomonadota</taxon>
        <taxon>Betaproteobacteria</taxon>
        <taxon>Burkholderiales</taxon>
        <taxon>Comamonadaceae</taxon>
        <taxon>Ramlibacter</taxon>
    </lineage>
</organism>
<dbReference type="Proteomes" id="UP000070433">
    <property type="component" value="Chromosome"/>
</dbReference>
<dbReference type="Pfam" id="PF02900">
    <property type="entry name" value="LigB"/>
    <property type="match status" value="1"/>
</dbReference>
<dbReference type="CDD" id="cd07366">
    <property type="entry name" value="3MGA_Dioxygenase"/>
    <property type="match status" value="1"/>
</dbReference>
<dbReference type="InterPro" id="IPR034938">
    <property type="entry name" value="3MGA_Dioxygenase"/>
</dbReference>
<dbReference type="InterPro" id="IPR004183">
    <property type="entry name" value="Xdiol_dOase_suB"/>
</dbReference>
<dbReference type="GO" id="GO:0008198">
    <property type="term" value="F:ferrous iron binding"/>
    <property type="evidence" value="ECO:0007669"/>
    <property type="project" value="InterPro"/>
</dbReference>
<dbReference type="PATRIC" id="fig|94132.3.peg.1649"/>
<proteinExistence type="predicted"/>
<keyword evidence="2" id="KW-0223">Dioxygenase</keyword>
<keyword evidence="2" id="KW-0560">Oxidoreductase</keyword>
<dbReference type="RefSeq" id="WP_061497871.1">
    <property type="nucleotide sequence ID" value="NZ_CP010951.1"/>
</dbReference>
<dbReference type="SUPFAM" id="SSF53213">
    <property type="entry name" value="LigB-like"/>
    <property type="match status" value="1"/>
</dbReference>
<keyword evidence="3" id="KW-1185">Reference proteome</keyword>
<feature type="domain" description="Extradiol ring-cleavage dioxygenase class III enzyme subunit B" evidence="1">
    <location>
        <begin position="75"/>
        <end position="296"/>
    </location>
</feature>
<evidence type="ECO:0000313" key="3">
    <source>
        <dbReference type="Proteomes" id="UP000070433"/>
    </source>
</evidence>
<evidence type="ECO:0000313" key="2">
    <source>
        <dbReference type="EMBL" id="AMO22857.1"/>
    </source>
</evidence>
<dbReference type="AlphaFoldDB" id="A0A127JSC2"/>
<accession>A0A127JSC2</accession>
<reference evidence="2 3" key="1">
    <citation type="journal article" date="2014" name="Int. J. Syst. Evol. Microbiol.">
        <title>Ramlibacter solisilvae sp. nov., isolated from forest soil, and emended description of the genus Ramlibacter.</title>
        <authorList>
            <person name="Lee H.J."/>
            <person name="Lee S.H."/>
            <person name="Lee S.S."/>
            <person name="Lee J.S."/>
            <person name="Kim Y."/>
            <person name="Kim S.C."/>
            <person name="Jeon C.O."/>
        </authorList>
    </citation>
    <scope>NUCLEOTIDE SEQUENCE [LARGE SCALE GENOMIC DNA]</scope>
    <source>
        <strain evidence="2 3">5-10</strain>
    </source>
</reference>